<evidence type="ECO:0000256" key="5">
    <source>
        <dbReference type="ARBA" id="ARBA00023125"/>
    </source>
</evidence>
<dbReference type="Proteomes" id="UP000235731">
    <property type="component" value="Unassembled WGS sequence"/>
</dbReference>
<dbReference type="PANTHER" id="PTHR34701:SF1">
    <property type="entry name" value="TRANSCRIPTIONAL REGULATOR MRAZ"/>
    <property type="match status" value="1"/>
</dbReference>
<comment type="similarity">
    <text evidence="7">Belongs to the MraZ family.</text>
</comment>
<evidence type="ECO:0000313" key="10">
    <source>
        <dbReference type="Proteomes" id="UP000235731"/>
    </source>
</evidence>
<comment type="caution">
    <text evidence="9">The sequence shown here is derived from an EMBL/GenBank/DDBJ whole genome shotgun (WGS) entry which is preliminary data.</text>
</comment>
<protein>
    <recommendedName>
        <fullName evidence="1 7">Transcriptional regulator MraZ</fullName>
    </recommendedName>
</protein>
<evidence type="ECO:0000256" key="7">
    <source>
        <dbReference type="HAMAP-Rule" id="MF_01008"/>
    </source>
</evidence>
<dbReference type="InterPro" id="IPR020603">
    <property type="entry name" value="MraZ_dom"/>
</dbReference>
<name>A0A2N7PLL1_9BACT</name>
<dbReference type="PROSITE" id="PS51740">
    <property type="entry name" value="SPOVT_ABRB"/>
    <property type="match status" value="2"/>
</dbReference>
<keyword evidence="2 7" id="KW-0963">Cytoplasm</keyword>
<dbReference type="GO" id="GO:0003700">
    <property type="term" value="F:DNA-binding transcription factor activity"/>
    <property type="evidence" value="ECO:0007669"/>
    <property type="project" value="UniProtKB-UniRule"/>
</dbReference>
<proteinExistence type="inferred from homology"/>
<dbReference type="NCBIfam" id="TIGR00242">
    <property type="entry name" value="division/cell wall cluster transcriptional repressor MraZ"/>
    <property type="match status" value="1"/>
</dbReference>
<dbReference type="CDD" id="cd16321">
    <property type="entry name" value="MraZ_C"/>
    <property type="match status" value="1"/>
</dbReference>
<accession>A0A2N7PLL1</accession>
<dbReference type="PANTHER" id="PTHR34701">
    <property type="entry name" value="TRANSCRIPTIONAL REGULATOR MRAZ"/>
    <property type="match status" value="1"/>
</dbReference>
<evidence type="ECO:0000256" key="1">
    <source>
        <dbReference type="ARBA" id="ARBA00013860"/>
    </source>
</evidence>
<dbReference type="InterPro" id="IPR035644">
    <property type="entry name" value="MraZ_C"/>
</dbReference>
<keyword evidence="6 7" id="KW-0804">Transcription</keyword>
<organism evidence="9 10">
    <name type="scientific">Caldimicrobium thiodismutans</name>
    <dbReference type="NCBI Taxonomy" id="1653476"/>
    <lineage>
        <taxon>Bacteria</taxon>
        <taxon>Pseudomonadati</taxon>
        <taxon>Thermodesulfobacteriota</taxon>
        <taxon>Thermodesulfobacteria</taxon>
        <taxon>Thermodesulfobacteriales</taxon>
        <taxon>Thermodesulfobacteriaceae</taxon>
        <taxon>Caldimicrobium</taxon>
    </lineage>
</organism>
<evidence type="ECO:0000313" key="9">
    <source>
        <dbReference type="EMBL" id="PMP64576.1"/>
    </source>
</evidence>
<comment type="subcellular location">
    <subcellularLocation>
        <location evidence="7">Cytoplasm</location>
        <location evidence="7">Nucleoid</location>
    </subcellularLocation>
</comment>
<dbReference type="GO" id="GO:2000143">
    <property type="term" value="P:negative regulation of DNA-templated transcription initiation"/>
    <property type="evidence" value="ECO:0007669"/>
    <property type="project" value="TreeGrafter"/>
</dbReference>
<keyword evidence="4 7" id="KW-0805">Transcription regulation</keyword>
<dbReference type="GO" id="GO:0000976">
    <property type="term" value="F:transcription cis-regulatory region binding"/>
    <property type="evidence" value="ECO:0007669"/>
    <property type="project" value="TreeGrafter"/>
</dbReference>
<dbReference type="InterPro" id="IPR035642">
    <property type="entry name" value="MraZ_N"/>
</dbReference>
<dbReference type="CDD" id="cd16320">
    <property type="entry name" value="MraZ_N"/>
    <property type="match status" value="1"/>
</dbReference>
<dbReference type="Gene3D" id="3.40.1550.20">
    <property type="entry name" value="Transcriptional regulator MraZ domain"/>
    <property type="match status" value="1"/>
</dbReference>
<dbReference type="SUPFAM" id="SSF89447">
    <property type="entry name" value="AbrB/MazE/MraZ-like"/>
    <property type="match status" value="1"/>
</dbReference>
<keyword evidence="3" id="KW-0677">Repeat</keyword>
<dbReference type="EMBL" id="PNIE01000004">
    <property type="protein sequence ID" value="PMP64576.1"/>
    <property type="molecule type" value="Genomic_DNA"/>
</dbReference>
<evidence type="ECO:0000259" key="8">
    <source>
        <dbReference type="PROSITE" id="PS51740"/>
    </source>
</evidence>
<sequence length="154" mass="18147">MFRGKFKHHLDEKGRLSLPSKFREVLRVKYGTETLVITNLPECLVAYPVFEWKKLEEKLLNLPFGMRQAREFLRYFLGSAEECEPDKQGRILLPQALREEIQIEKEVILLGMLTYFEIWNPKTLSERFEKIKANFEDILQVLNPYLEGGRPVSS</sequence>
<dbReference type="GO" id="GO:0009295">
    <property type="term" value="C:nucleoid"/>
    <property type="evidence" value="ECO:0007669"/>
    <property type="project" value="UniProtKB-SubCell"/>
</dbReference>
<keyword evidence="5 7" id="KW-0238">DNA-binding</keyword>
<evidence type="ECO:0000256" key="6">
    <source>
        <dbReference type="ARBA" id="ARBA00023163"/>
    </source>
</evidence>
<dbReference type="InterPro" id="IPR003444">
    <property type="entry name" value="MraZ"/>
</dbReference>
<dbReference type="GO" id="GO:0005737">
    <property type="term" value="C:cytoplasm"/>
    <property type="evidence" value="ECO:0007669"/>
    <property type="project" value="UniProtKB-UniRule"/>
</dbReference>
<reference evidence="9 10" key="1">
    <citation type="submission" date="2018-01" db="EMBL/GenBank/DDBJ databases">
        <title>Metagenomic assembled genomes from two thermal pools in the Uzon Caldera, Kamchatka, Russia.</title>
        <authorList>
            <person name="Wilkins L."/>
            <person name="Ettinger C."/>
        </authorList>
    </citation>
    <scope>NUCLEOTIDE SEQUENCE [LARGE SCALE GENOMIC DNA]</scope>
    <source>
        <strain evidence="9">ZAV-15</strain>
    </source>
</reference>
<dbReference type="InterPro" id="IPR038619">
    <property type="entry name" value="MraZ_sf"/>
</dbReference>
<dbReference type="HAMAP" id="MF_01008">
    <property type="entry name" value="MraZ"/>
    <property type="match status" value="1"/>
</dbReference>
<dbReference type="AlphaFoldDB" id="A0A2N7PLL1"/>
<comment type="subunit">
    <text evidence="7">Forms oligomers.</text>
</comment>
<dbReference type="InterPro" id="IPR007159">
    <property type="entry name" value="SpoVT-AbrB_dom"/>
</dbReference>
<dbReference type="InterPro" id="IPR037914">
    <property type="entry name" value="SpoVT-AbrB_sf"/>
</dbReference>
<evidence type="ECO:0000256" key="2">
    <source>
        <dbReference type="ARBA" id="ARBA00022490"/>
    </source>
</evidence>
<dbReference type="Pfam" id="PF02381">
    <property type="entry name" value="MraZ"/>
    <property type="match status" value="2"/>
</dbReference>
<feature type="domain" description="SpoVT-AbrB" evidence="8">
    <location>
        <begin position="80"/>
        <end position="123"/>
    </location>
</feature>
<feature type="domain" description="SpoVT-AbrB" evidence="8">
    <location>
        <begin position="5"/>
        <end position="51"/>
    </location>
</feature>
<evidence type="ECO:0000256" key="4">
    <source>
        <dbReference type="ARBA" id="ARBA00023015"/>
    </source>
</evidence>
<evidence type="ECO:0000256" key="3">
    <source>
        <dbReference type="ARBA" id="ARBA00022737"/>
    </source>
</evidence>
<gene>
    <name evidence="7 9" type="primary">mraZ</name>
    <name evidence="9" type="ORF">C0197_00160</name>
</gene>